<dbReference type="PaxDb" id="29760-VIT_16s0022g02130.t01"/>
<gene>
    <name evidence="1" type="ordered locus">VIT_16s0022g02130</name>
</gene>
<dbReference type="AlphaFoldDB" id="D7T1V6"/>
<proteinExistence type="predicted"/>
<protein>
    <submittedName>
        <fullName evidence="1">Uncharacterized protein</fullName>
    </submittedName>
</protein>
<dbReference type="Proteomes" id="UP000009183">
    <property type="component" value="Chromosome 16"/>
</dbReference>
<sequence length="61" mass="6963">MHVKIKDTHILSAQENMRVGEGGAFNKTSKHSLVIDNFLFITWPENEAPLKSTAEIIFFFL</sequence>
<accession>D7T1V6</accession>
<dbReference type="HOGENOM" id="CLU_2927304_0_0_1"/>
<reference evidence="2" key="1">
    <citation type="journal article" date="2007" name="Nature">
        <title>The grapevine genome sequence suggests ancestral hexaploidization in major angiosperm phyla.</title>
        <authorList>
            <consortium name="The French-Italian Public Consortium for Grapevine Genome Characterization."/>
            <person name="Jaillon O."/>
            <person name="Aury J.-M."/>
            <person name="Noel B."/>
            <person name="Policriti A."/>
            <person name="Clepet C."/>
            <person name="Casagrande A."/>
            <person name="Choisne N."/>
            <person name="Aubourg S."/>
            <person name="Vitulo N."/>
            <person name="Jubin C."/>
            <person name="Vezzi A."/>
            <person name="Legeai F."/>
            <person name="Hugueney P."/>
            <person name="Dasilva C."/>
            <person name="Horner D."/>
            <person name="Mica E."/>
            <person name="Jublot D."/>
            <person name="Poulain J."/>
            <person name="Bruyere C."/>
            <person name="Billault A."/>
            <person name="Segurens B."/>
            <person name="Gouyvenoux M."/>
            <person name="Ugarte E."/>
            <person name="Cattonaro F."/>
            <person name="Anthouard V."/>
            <person name="Vico V."/>
            <person name="Del Fabbro C."/>
            <person name="Alaux M."/>
            <person name="Di Gaspero G."/>
            <person name="Dumas V."/>
            <person name="Felice N."/>
            <person name="Paillard S."/>
            <person name="Juman I."/>
            <person name="Moroldo M."/>
            <person name="Scalabrin S."/>
            <person name="Canaguier A."/>
            <person name="Le Clainche I."/>
            <person name="Malacrida G."/>
            <person name="Durand E."/>
            <person name="Pesole G."/>
            <person name="Laucou V."/>
            <person name="Chatelet P."/>
            <person name="Merdinoglu D."/>
            <person name="Delledonne M."/>
            <person name="Pezzotti M."/>
            <person name="Lecharny A."/>
            <person name="Scarpelli C."/>
            <person name="Artiguenave F."/>
            <person name="Pe M.E."/>
            <person name="Valle G."/>
            <person name="Morgante M."/>
            <person name="Caboche M."/>
            <person name="Adam-Blondon A.-F."/>
            <person name="Weissenbach J."/>
            <person name="Quetier F."/>
            <person name="Wincker P."/>
        </authorList>
    </citation>
    <scope>NUCLEOTIDE SEQUENCE [LARGE SCALE GENOMIC DNA]</scope>
    <source>
        <strain evidence="2">cv. Pinot noir / PN40024</strain>
    </source>
</reference>
<dbReference type="InParanoid" id="D7T1V6"/>
<dbReference type="EMBL" id="FN595506">
    <property type="protein sequence ID" value="CBI24486.3"/>
    <property type="molecule type" value="Genomic_DNA"/>
</dbReference>
<organism evidence="1 2">
    <name type="scientific">Vitis vinifera</name>
    <name type="common">Grape</name>
    <dbReference type="NCBI Taxonomy" id="29760"/>
    <lineage>
        <taxon>Eukaryota</taxon>
        <taxon>Viridiplantae</taxon>
        <taxon>Streptophyta</taxon>
        <taxon>Embryophyta</taxon>
        <taxon>Tracheophyta</taxon>
        <taxon>Spermatophyta</taxon>
        <taxon>Magnoliopsida</taxon>
        <taxon>eudicotyledons</taxon>
        <taxon>Gunneridae</taxon>
        <taxon>Pentapetalae</taxon>
        <taxon>rosids</taxon>
        <taxon>Vitales</taxon>
        <taxon>Vitaceae</taxon>
        <taxon>Viteae</taxon>
        <taxon>Vitis</taxon>
    </lineage>
</organism>
<keyword evidence="2" id="KW-1185">Reference proteome</keyword>
<evidence type="ECO:0000313" key="2">
    <source>
        <dbReference type="Proteomes" id="UP000009183"/>
    </source>
</evidence>
<name>D7T1V6_VITVI</name>
<evidence type="ECO:0000313" key="1">
    <source>
        <dbReference type="EMBL" id="CBI24486.3"/>
    </source>
</evidence>